<proteinExistence type="predicted"/>
<name>A0A918ERK8_9ACTN</name>
<evidence type="ECO:0008006" key="4">
    <source>
        <dbReference type="Google" id="ProtNLM"/>
    </source>
</evidence>
<gene>
    <name evidence="2" type="ORF">GCM10010145_20930</name>
</gene>
<reference evidence="2" key="2">
    <citation type="submission" date="2020-09" db="EMBL/GenBank/DDBJ databases">
        <authorList>
            <person name="Sun Q."/>
            <person name="Ohkuma M."/>
        </authorList>
    </citation>
    <scope>NUCLEOTIDE SEQUENCE</scope>
    <source>
        <strain evidence="2">JCM 3131</strain>
    </source>
</reference>
<dbReference type="EMBL" id="BMQK01000003">
    <property type="protein sequence ID" value="GGQ51470.1"/>
    <property type="molecule type" value="Genomic_DNA"/>
</dbReference>
<dbReference type="PANTHER" id="PTHR39441">
    <property type="entry name" value="DUF2252 DOMAIN-CONTAINING PROTEIN"/>
    <property type="match status" value="1"/>
</dbReference>
<dbReference type="PANTHER" id="PTHR39441:SF1">
    <property type="entry name" value="DUF2252 DOMAIN-CONTAINING PROTEIN"/>
    <property type="match status" value="1"/>
</dbReference>
<dbReference type="AlphaFoldDB" id="A0A918ERK8"/>
<evidence type="ECO:0000313" key="2">
    <source>
        <dbReference type="EMBL" id="GGQ51470.1"/>
    </source>
</evidence>
<accession>A0A918ERK8</accession>
<dbReference type="Pfam" id="PF10009">
    <property type="entry name" value="DUF2252"/>
    <property type="match status" value="1"/>
</dbReference>
<sequence>MANDSDDRGPGTGPDGRRARAGVDGRRPVDGPGGASLLRLPHVPADPVPRRPDGGRPPPPRQGPDAPGGSVMTTVGSSPVPLSLAERAAYGRRARTRASRSCHGWFEPATGRPDPVDVIEDQSASRVPELVPIRYGRMLESPFRFYRGAAAVMATDLGGLPHTGLTVQLCGDAHLLNFRLLASPERHLVFDVNDFDETQPGPFEWDVKRLAASVAVAARENGFTAKEQNTAVRACVKAYRHRMRDLAGMRTLDVWYAQDDADGVRALLAPALTDPALDKEARRRAGPATARARTRTHLQAFEKLTRLTAEGRRITPDPPLIVPLRDLLAGDESGPRQERQLHTLVDAYARSLSSERRHLLRRYRLVDMARKVVGVGSVGTRCWILLLLGRDDEDPLLLQAKEAQPSVLEPYTGGGEEFDNQGRRVVCGQRLMQTSGDIFLGWTRVVGLDGHGRDFYVRQLRDWKGIARPDTMGPRLLAVFARLCGASLARAHARSGDPVAIAAYLGGGDHFDRALAEFARGYADQNERDHTALAAAVRSGRLTAQSP</sequence>
<keyword evidence="3" id="KW-1185">Reference proteome</keyword>
<evidence type="ECO:0000256" key="1">
    <source>
        <dbReference type="SAM" id="MobiDB-lite"/>
    </source>
</evidence>
<reference evidence="2" key="1">
    <citation type="journal article" date="2014" name="Int. J. Syst. Evol. Microbiol.">
        <title>Complete genome sequence of Corynebacterium casei LMG S-19264T (=DSM 44701T), isolated from a smear-ripened cheese.</title>
        <authorList>
            <consortium name="US DOE Joint Genome Institute (JGI-PGF)"/>
            <person name="Walter F."/>
            <person name="Albersmeier A."/>
            <person name="Kalinowski J."/>
            <person name="Ruckert C."/>
        </authorList>
    </citation>
    <scope>NUCLEOTIDE SEQUENCE</scope>
    <source>
        <strain evidence="2">JCM 3131</strain>
    </source>
</reference>
<feature type="region of interest" description="Disordered" evidence="1">
    <location>
        <begin position="1"/>
        <end position="80"/>
    </location>
</feature>
<dbReference type="Proteomes" id="UP000620156">
    <property type="component" value="Unassembled WGS sequence"/>
</dbReference>
<protein>
    <recommendedName>
        <fullName evidence="4">DUF2252 domain-containing protein</fullName>
    </recommendedName>
</protein>
<feature type="compositionally biased region" description="Basic and acidic residues" evidence="1">
    <location>
        <begin position="1"/>
        <end position="29"/>
    </location>
</feature>
<comment type="caution">
    <text evidence="2">The sequence shown here is derived from an EMBL/GenBank/DDBJ whole genome shotgun (WGS) entry which is preliminary data.</text>
</comment>
<organism evidence="2 3">
    <name type="scientific">Streptomyces ruber</name>
    <dbReference type="NCBI Taxonomy" id="83378"/>
    <lineage>
        <taxon>Bacteria</taxon>
        <taxon>Bacillati</taxon>
        <taxon>Actinomycetota</taxon>
        <taxon>Actinomycetes</taxon>
        <taxon>Kitasatosporales</taxon>
        <taxon>Streptomycetaceae</taxon>
        <taxon>Streptomyces</taxon>
    </lineage>
</organism>
<evidence type="ECO:0000313" key="3">
    <source>
        <dbReference type="Proteomes" id="UP000620156"/>
    </source>
</evidence>
<dbReference type="InterPro" id="IPR018721">
    <property type="entry name" value="DUF2252"/>
</dbReference>